<dbReference type="InterPro" id="IPR011008">
    <property type="entry name" value="Dimeric_a/b-barrel"/>
</dbReference>
<evidence type="ECO:0000259" key="4">
    <source>
        <dbReference type="PROSITE" id="PS50956"/>
    </source>
</evidence>
<reference evidence="5 6" key="1">
    <citation type="submission" date="2021-02" db="EMBL/GenBank/DDBJ databases">
        <title>Bacillus sp. RD4P76, an endophyte from a halophyte.</title>
        <authorList>
            <person name="Sun J.-Q."/>
        </authorList>
    </citation>
    <scope>NUCLEOTIDE SEQUENCE [LARGE SCALE GENOMIC DNA]</scope>
    <source>
        <strain evidence="5 6">RD4P76</strain>
    </source>
</reference>
<dbReference type="SUPFAM" id="SSF54909">
    <property type="entry name" value="Dimeric alpha+beta barrel"/>
    <property type="match status" value="1"/>
</dbReference>
<dbReference type="RefSeq" id="WP_204204246.1">
    <property type="nucleotide sequence ID" value="NZ_JAFELM010000036.1"/>
</dbReference>
<dbReference type="SMART" id="SM00344">
    <property type="entry name" value="HTH_ASNC"/>
    <property type="match status" value="1"/>
</dbReference>
<dbReference type="PROSITE" id="PS50956">
    <property type="entry name" value="HTH_ASNC_2"/>
    <property type="match status" value="1"/>
</dbReference>
<dbReference type="PANTHER" id="PTHR30154:SF20">
    <property type="entry name" value="LEUCINE-RESPONSIVE REGULATORY PROTEIN"/>
    <property type="match status" value="1"/>
</dbReference>
<evidence type="ECO:0000313" key="6">
    <source>
        <dbReference type="Proteomes" id="UP001518925"/>
    </source>
</evidence>
<dbReference type="Gene3D" id="3.30.70.920">
    <property type="match status" value="1"/>
</dbReference>
<gene>
    <name evidence="5" type="ORF">JR050_14640</name>
</gene>
<dbReference type="Pfam" id="PF01037">
    <property type="entry name" value="AsnC_trans_reg"/>
    <property type="match status" value="1"/>
</dbReference>
<organism evidence="5 6">
    <name type="scientific">Bacillus suaedaesalsae</name>
    <dbReference type="NCBI Taxonomy" id="2810349"/>
    <lineage>
        <taxon>Bacteria</taxon>
        <taxon>Bacillati</taxon>
        <taxon>Bacillota</taxon>
        <taxon>Bacilli</taxon>
        <taxon>Bacillales</taxon>
        <taxon>Bacillaceae</taxon>
        <taxon>Bacillus</taxon>
    </lineage>
</organism>
<dbReference type="InterPro" id="IPR011991">
    <property type="entry name" value="ArsR-like_HTH"/>
</dbReference>
<dbReference type="PRINTS" id="PR00033">
    <property type="entry name" value="HTHASNC"/>
</dbReference>
<comment type="caution">
    <text evidence="5">The sequence shown here is derived from an EMBL/GenBank/DDBJ whole genome shotgun (WGS) entry which is preliminary data.</text>
</comment>
<evidence type="ECO:0000256" key="3">
    <source>
        <dbReference type="ARBA" id="ARBA00023163"/>
    </source>
</evidence>
<name>A0ABS2DK85_9BACI</name>
<evidence type="ECO:0000256" key="2">
    <source>
        <dbReference type="ARBA" id="ARBA00023125"/>
    </source>
</evidence>
<evidence type="ECO:0000256" key="1">
    <source>
        <dbReference type="ARBA" id="ARBA00023015"/>
    </source>
</evidence>
<keyword evidence="6" id="KW-1185">Reference proteome</keyword>
<feature type="domain" description="HTH asnC-type" evidence="4">
    <location>
        <begin position="1"/>
        <end position="62"/>
    </location>
</feature>
<dbReference type="InterPro" id="IPR019887">
    <property type="entry name" value="Tscrpt_reg_AsnC/Lrp_C"/>
</dbReference>
<protein>
    <submittedName>
        <fullName evidence="5">Lrp/AsnC family transcriptional regulator</fullName>
    </submittedName>
</protein>
<dbReference type="CDD" id="cd00090">
    <property type="entry name" value="HTH_ARSR"/>
    <property type="match status" value="1"/>
</dbReference>
<dbReference type="EMBL" id="JAFELM010000036">
    <property type="protein sequence ID" value="MBM6618904.1"/>
    <property type="molecule type" value="Genomic_DNA"/>
</dbReference>
<keyword evidence="1" id="KW-0805">Transcription regulation</keyword>
<dbReference type="InterPro" id="IPR019888">
    <property type="entry name" value="Tscrpt_reg_AsnC-like"/>
</dbReference>
<dbReference type="SUPFAM" id="SSF46785">
    <property type="entry name" value="Winged helix' DNA-binding domain"/>
    <property type="match status" value="1"/>
</dbReference>
<keyword evidence="2" id="KW-0238">DNA-binding</keyword>
<dbReference type="Gene3D" id="1.10.10.10">
    <property type="entry name" value="Winged helix-like DNA-binding domain superfamily/Winged helix DNA-binding domain"/>
    <property type="match status" value="1"/>
</dbReference>
<dbReference type="InterPro" id="IPR036390">
    <property type="entry name" value="WH_DNA-bd_sf"/>
</dbReference>
<dbReference type="Pfam" id="PF13404">
    <property type="entry name" value="HTH_AsnC-type"/>
    <property type="match status" value="1"/>
</dbReference>
<proteinExistence type="predicted"/>
<dbReference type="InterPro" id="IPR000485">
    <property type="entry name" value="AsnC-type_HTH_dom"/>
</dbReference>
<keyword evidence="3" id="KW-0804">Transcription</keyword>
<dbReference type="Proteomes" id="UP001518925">
    <property type="component" value="Unassembled WGS sequence"/>
</dbReference>
<dbReference type="PANTHER" id="PTHR30154">
    <property type="entry name" value="LEUCINE-RESPONSIVE REGULATORY PROTEIN"/>
    <property type="match status" value="1"/>
</dbReference>
<dbReference type="InterPro" id="IPR036388">
    <property type="entry name" value="WH-like_DNA-bd_sf"/>
</dbReference>
<evidence type="ECO:0000313" key="5">
    <source>
        <dbReference type="EMBL" id="MBM6618904.1"/>
    </source>
</evidence>
<sequence length="140" mass="16053">MDEIDRHIIEVLQEDGRISMTDLGKRIGLSVPAVKERVNKLEDKEIIKGYRAIIDSQKINKQVTAFILYDTTRCSEFREFCKDHPSVTECHRLAGQYSYLVKVVTESVHTLEQFIDQSLAYGESSTLITLSSPVEFKAIW</sequence>
<accession>A0ABS2DK85</accession>